<accession>A0ABU7KMB8</accession>
<keyword evidence="1" id="KW-0472">Membrane</keyword>
<organism evidence="2 3">
    <name type="scientific">Nocardiopsis tropica</name>
    <dbReference type="NCBI Taxonomy" id="109330"/>
    <lineage>
        <taxon>Bacteria</taxon>
        <taxon>Bacillati</taxon>
        <taxon>Actinomycetota</taxon>
        <taxon>Actinomycetes</taxon>
        <taxon>Streptosporangiales</taxon>
        <taxon>Nocardiopsidaceae</taxon>
        <taxon>Nocardiopsis</taxon>
    </lineage>
</organism>
<dbReference type="Pfam" id="PF11139">
    <property type="entry name" value="SfLAP"/>
    <property type="match status" value="1"/>
</dbReference>
<feature type="transmembrane region" description="Helical" evidence="1">
    <location>
        <begin position="204"/>
        <end position="226"/>
    </location>
</feature>
<dbReference type="EMBL" id="JAUUCC010000015">
    <property type="protein sequence ID" value="MEE2050434.1"/>
    <property type="molecule type" value="Genomic_DNA"/>
</dbReference>
<feature type="transmembrane region" description="Helical" evidence="1">
    <location>
        <begin position="12"/>
        <end position="31"/>
    </location>
</feature>
<name>A0ABU7KMB8_9ACTN</name>
<feature type="transmembrane region" description="Helical" evidence="1">
    <location>
        <begin position="162"/>
        <end position="184"/>
    </location>
</feature>
<comment type="caution">
    <text evidence="2">The sequence shown here is derived from an EMBL/GenBank/DDBJ whole genome shotgun (WGS) entry which is preliminary data.</text>
</comment>
<feature type="transmembrane region" description="Helical" evidence="1">
    <location>
        <begin position="73"/>
        <end position="91"/>
    </location>
</feature>
<dbReference type="RefSeq" id="WP_330157654.1">
    <property type="nucleotide sequence ID" value="NZ_BAAAJA010000046.1"/>
</dbReference>
<dbReference type="Proteomes" id="UP001348641">
    <property type="component" value="Unassembled WGS sequence"/>
</dbReference>
<proteinExistence type="predicted"/>
<dbReference type="InterPro" id="IPR021315">
    <property type="entry name" value="Gap/Sap"/>
</dbReference>
<sequence>MLSALGQVLPFVLGLIAGPIPIIALIFVLMAPGGRGKAVLYVVAWIAVVVVIATGVGLVAGGGDATAPGESPAWVAWVQLLLGALLVLIALKTLRGHLTRPVAAEPEPPSWMAAIDTMGAGKVMGLAALLAVANPKSLAMVLGGGAAIASFDLGFAGTLSAALIFGVLGAIGLLVPLATVALSGARGVESLRRARTWLVANNDAVTMTVLFVFGGVFAAKGTGVLLG</sequence>
<evidence type="ECO:0000313" key="2">
    <source>
        <dbReference type="EMBL" id="MEE2050434.1"/>
    </source>
</evidence>
<evidence type="ECO:0000313" key="3">
    <source>
        <dbReference type="Proteomes" id="UP001348641"/>
    </source>
</evidence>
<protein>
    <submittedName>
        <fullName evidence="2">GAP family protein</fullName>
    </submittedName>
</protein>
<keyword evidence="1" id="KW-1133">Transmembrane helix</keyword>
<gene>
    <name evidence="2" type="ORF">Q8A49_07985</name>
</gene>
<reference evidence="2 3" key="1">
    <citation type="submission" date="2023-07" db="EMBL/GenBank/DDBJ databases">
        <authorList>
            <person name="Girao M."/>
            <person name="Carvalho M.F."/>
        </authorList>
    </citation>
    <scope>NUCLEOTIDE SEQUENCE [LARGE SCALE GENOMIC DNA]</scope>
    <source>
        <strain evidence="2 3">66/93</strain>
    </source>
</reference>
<feature type="transmembrane region" description="Helical" evidence="1">
    <location>
        <begin position="38"/>
        <end position="61"/>
    </location>
</feature>
<keyword evidence="1" id="KW-0812">Transmembrane</keyword>
<evidence type="ECO:0000256" key="1">
    <source>
        <dbReference type="SAM" id="Phobius"/>
    </source>
</evidence>